<sequence length="122" mass="14039">MIDWRCNGNTEKIDTHILHDYLQISLFMPSIHTIAHVYNRRTPLPSHLPGGRMEKKSHKNSTISEETPLIPTKILQTHLMITHYSSFFTSSTTLPPIYTIPYHTTSTQSHPQTHLLFKSSCI</sequence>
<name>A0A9X0DMY5_9HELO</name>
<evidence type="ECO:0000256" key="1">
    <source>
        <dbReference type="SAM" id="MobiDB-lite"/>
    </source>
</evidence>
<accession>A0A9X0DMY5</accession>
<protein>
    <submittedName>
        <fullName evidence="2">Uncharacterized protein</fullName>
    </submittedName>
</protein>
<dbReference type="AlphaFoldDB" id="A0A9X0DMY5"/>
<proteinExistence type="predicted"/>
<feature type="region of interest" description="Disordered" evidence="1">
    <location>
        <begin position="45"/>
        <end position="64"/>
    </location>
</feature>
<gene>
    <name evidence="2" type="ORF">OCU04_003672</name>
</gene>
<dbReference type="Proteomes" id="UP001152300">
    <property type="component" value="Unassembled WGS sequence"/>
</dbReference>
<reference evidence="2" key="1">
    <citation type="submission" date="2022-11" db="EMBL/GenBank/DDBJ databases">
        <title>Genome Resource of Sclerotinia nivalis Strain SnTB1, a Plant Pathogen Isolated from American Ginseng.</title>
        <authorList>
            <person name="Fan S."/>
        </authorList>
    </citation>
    <scope>NUCLEOTIDE SEQUENCE</scope>
    <source>
        <strain evidence="2">SnTB1</strain>
    </source>
</reference>
<evidence type="ECO:0000313" key="2">
    <source>
        <dbReference type="EMBL" id="KAJ8068100.1"/>
    </source>
</evidence>
<comment type="caution">
    <text evidence="2">The sequence shown here is derived from an EMBL/GenBank/DDBJ whole genome shotgun (WGS) entry which is preliminary data.</text>
</comment>
<evidence type="ECO:0000313" key="3">
    <source>
        <dbReference type="Proteomes" id="UP001152300"/>
    </source>
</evidence>
<keyword evidence="3" id="KW-1185">Reference proteome</keyword>
<organism evidence="2 3">
    <name type="scientific">Sclerotinia nivalis</name>
    <dbReference type="NCBI Taxonomy" id="352851"/>
    <lineage>
        <taxon>Eukaryota</taxon>
        <taxon>Fungi</taxon>
        <taxon>Dikarya</taxon>
        <taxon>Ascomycota</taxon>
        <taxon>Pezizomycotina</taxon>
        <taxon>Leotiomycetes</taxon>
        <taxon>Helotiales</taxon>
        <taxon>Sclerotiniaceae</taxon>
        <taxon>Sclerotinia</taxon>
    </lineage>
</organism>
<dbReference type="EMBL" id="JAPEIS010000003">
    <property type="protein sequence ID" value="KAJ8068100.1"/>
    <property type="molecule type" value="Genomic_DNA"/>
</dbReference>